<reference evidence="8" key="2">
    <citation type="submission" date="2020-05" db="UniProtKB">
        <authorList>
            <consortium name="EnsemblMetazoa"/>
        </authorList>
    </citation>
    <scope>IDENTIFICATION</scope>
    <source>
        <strain evidence="8">wikel</strain>
    </source>
</reference>
<keyword evidence="5" id="KW-0206">Cytoskeleton</keyword>
<dbReference type="SMART" id="SM00268">
    <property type="entry name" value="ACTIN"/>
    <property type="match status" value="1"/>
</dbReference>
<sequence length="374" mass="41188">MTTVIIDNGSGTCKAGFLSDDIPRVVFPSCVGTPDKTKVLPGAGQKEYAVGDDALLRGDVLAVKDTIERGLVTDWDDMEKIWHFTFYNQLRVLPEEHPVLVTDAPLSSKGDREKMVQILFEKFSAPSVYVASQAELAMFQTGKKTGVLLDCGDGITHAVPILEGKPVTDAIVRLELAGRDLTEYLIKFLTTKGHSFATPIDRDVVREMKERLCYVAADFKQESTKSTSAHEESYKRPGGQLIRIGNERFGCPEGLFQPSLLGLKVPSFQETVVSAITKCDENTRKSMKDIILSGGTTMCPGFETRLQKEVSALLAPSGLKVNIVARPERKYSVWIGGARFAAKTNFYTLRFNKKEYEESGASALHKKCYPGFAA</sequence>
<dbReference type="PRINTS" id="PR00190">
    <property type="entry name" value="ACTIN"/>
</dbReference>
<dbReference type="Gene3D" id="3.90.640.10">
    <property type="entry name" value="Actin, Chain A, domain 4"/>
    <property type="match status" value="1"/>
</dbReference>
<reference evidence="7 9" key="1">
    <citation type="submission" date="2008-03" db="EMBL/GenBank/DDBJ databases">
        <title>Annotation of Ixodes scapularis.</title>
        <authorList>
            <consortium name="Ixodes scapularis Genome Project Consortium"/>
            <person name="Caler E."/>
            <person name="Hannick L.I."/>
            <person name="Bidwell S."/>
            <person name="Joardar V."/>
            <person name="Thiagarajan M."/>
            <person name="Amedeo P."/>
            <person name="Galinsky K.J."/>
            <person name="Schobel S."/>
            <person name="Inman J."/>
            <person name="Hostetler J."/>
            <person name="Miller J."/>
            <person name="Hammond M."/>
            <person name="Megy K."/>
            <person name="Lawson D."/>
            <person name="Kodira C."/>
            <person name="Sutton G."/>
            <person name="Meyer J."/>
            <person name="Hill C.A."/>
            <person name="Birren B."/>
            <person name="Nene V."/>
            <person name="Collins F."/>
            <person name="Alarcon-Chaidez F."/>
            <person name="Wikel S."/>
            <person name="Strausberg R."/>
        </authorList>
    </citation>
    <scope>NUCLEOTIDE SEQUENCE [LARGE SCALE GENOMIC DNA]</scope>
    <source>
        <strain evidence="9">Wikel</strain>
        <strain evidence="7">Wikel colony</strain>
    </source>
</reference>
<dbReference type="HOGENOM" id="CLU_027965_0_2_1"/>
<dbReference type="FunFam" id="3.30.420.40:FF:000148">
    <property type="entry name" value="Actin, alpha skeletal muscle"/>
    <property type="match status" value="1"/>
</dbReference>
<dbReference type="KEGG" id="isc:8023502"/>
<protein>
    <submittedName>
        <fullName evidence="7 8">Actin, putative</fullName>
    </submittedName>
</protein>
<dbReference type="InterPro" id="IPR043129">
    <property type="entry name" value="ATPase_NBD"/>
</dbReference>
<dbReference type="EMBL" id="ABJB010121430">
    <property type="status" value="NOT_ANNOTATED_CDS"/>
    <property type="molecule type" value="Genomic_DNA"/>
</dbReference>
<evidence type="ECO:0000256" key="2">
    <source>
        <dbReference type="ARBA" id="ARBA00022490"/>
    </source>
</evidence>
<dbReference type="VEuPathDB" id="VectorBase:ISCP_031102"/>
<evidence type="ECO:0000313" key="8">
    <source>
        <dbReference type="EnsemblMetazoa" id="ISCW016175-PA"/>
    </source>
</evidence>
<evidence type="ECO:0000256" key="1">
    <source>
        <dbReference type="ARBA" id="ARBA00004245"/>
    </source>
</evidence>
<dbReference type="VEuPathDB" id="VectorBase:ISCW016175"/>
<proteinExistence type="evidence at protein level"/>
<keyword evidence="9" id="KW-1185">Reference proteome</keyword>
<keyword evidence="10" id="KW-1267">Proteomics identification</keyword>
<accession>B7P258</accession>
<dbReference type="Proteomes" id="UP000001555">
    <property type="component" value="Unassembled WGS sequence"/>
</dbReference>
<evidence type="ECO:0000256" key="6">
    <source>
        <dbReference type="RuleBase" id="RU000487"/>
    </source>
</evidence>
<evidence type="ECO:0000256" key="3">
    <source>
        <dbReference type="ARBA" id="ARBA00022741"/>
    </source>
</evidence>
<keyword evidence="4" id="KW-0067">ATP-binding</keyword>
<evidence type="ECO:0007829" key="10">
    <source>
        <dbReference type="PeptideAtlas" id="B7P258"/>
    </source>
</evidence>
<dbReference type="GO" id="GO:0015629">
    <property type="term" value="C:actin cytoskeleton"/>
    <property type="evidence" value="ECO:0000318"/>
    <property type="project" value="GO_Central"/>
</dbReference>
<dbReference type="GO" id="GO:0005524">
    <property type="term" value="F:ATP binding"/>
    <property type="evidence" value="ECO:0007669"/>
    <property type="project" value="UniProtKB-KW"/>
</dbReference>
<organism>
    <name type="scientific">Ixodes scapularis</name>
    <name type="common">Black-legged tick</name>
    <name type="synonym">Deer tick</name>
    <dbReference type="NCBI Taxonomy" id="6945"/>
    <lineage>
        <taxon>Eukaryota</taxon>
        <taxon>Metazoa</taxon>
        <taxon>Ecdysozoa</taxon>
        <taxon>Arthropoda</taxon>
        <taxon>Chelicerata</taxon>
        <taxon>Arachnida</taxon>
        <taxon>Acari</taxon>
        <taxon>Parasitiformes</taxon>
        <taxon>Ixodida</taxon>
        <taxon>Ixodoidea</taxon>
        <taxon>Ixodidae</taxon>
        <taxon>Ixodinae</taxon>
        <taxon>Ixodes</taxon>
    </lineage>
</organism>
<evidence type="ECO:0000313" key="7">
    <source>
        <dbReference type="EMBL" id="EEC00680.1"/>
    </source>
</evidence>
<dbReference type="InParanoid" id="B7P258"/>
<keyword evidence="2" id="KW-0963">Cytoplasm</keyword>
<dbReference type="VEuPathDB" id="VectorBase:ISCI016175"/>
<dbReference type="InterPro" id="IPR004000">
    <property type="entry name" value="Actin"/>
</dbReference>
<dbReference type="FunFam" id="3.90.640.10:FF:000007">
    <property type="entry name" value="Actin like 7B"/>
    <property type="match status" value="1"/>
</dbReference>
<evidence type="ECO:0000313" key="9">
    <source>
        <dbReference type="Proteomes" id="UP000001555"/>
    </source>
</evidence>
<dbReference type="OrthoDB" id="10326675at2759"/>
<keyword evidence="3" id="KW-0547">Nucleotide-binding</keyword>
<dbReference type="Pfam" id="PF00022">
    <property type="entry name" value="Actin"/>
    <property type="match status" value="1"/>
</dbReference>
<comment type="similarity">
    <text evidence="6">Belongs to the actin family.</text>
</comment>
<name>B7P258_IXOSC</name>
<dbReference type="EMBL" id="DS620365">
    <property type="protein sequence ID" value="EEC00680.1"/>
    <property type="molecule type" value="Genomic_DNA"/>
</dbReference>
<dbReference type="STRING" id="6945.B7P258"/>
<evidence type="ECO:0000256" key="5">
    <source>
        <dbReference type="ARBA" id="ARBA00023212"/>
    </source>
</evidence>
<comment type="subcellular location">
    <subcellularLocation>
        <location evidence="1">Cytoplasm</location>
        <location evidence="1">Cytoskeleton</location>
    </subcellularLocation>
</comment>
<dbReference type="PANTHER" id="PTHR11937">
    <property type="entry name" value="ACTIN"/>
    <property type="match status" value="1"/>
</dbReference>
<gene>
    <name evidence="8" type="primary">8023502</name>
    <name evidence="7" type="ORF">IscW_ISCW016175</name>
</gene>
<dbReference type="AlphaFoldDB" id="B7P258"/>
<evidence type="ECO:0000256" key="4">
    <source>
        <dbReference type="ARBA" id="ARBA00022840"/>
    </source>
</evidence>
<dbReference type="PaxDb" id="6945-B7P258"/>
<dbReference type="SUPFAM" id="SSF53067">
    <property type="entry name" value="Actin-like ATPase domain"/>
    <property type="match status" value="2"/>
</dbReference>
<dbReference type="Gene3D" id="3.30.420.40">
    <property type="match status" value="2"/>
</dbReference>
<dbReference type="EnsemblMetazoa" id="ISCW016175-RA">
    <property type="protein sequence ID" value="ISCW016175-PA"/>
    <property type="gene ID" value="ISCW016175"/>
</dbReference>